<dbReference type="PANTHER" id="PTHR36324:SF1">
    <property type="entry name" value="OS09G0460100 PROTEIN"/>
    <property type="match status" value="1"/>
</dbReference>
<dbReference type="SMART" id="SM00271">
    <property type="entry name" value="DnaJ"/>
    <property type="match status" value="1"/>
</dbReference>
<gene>
    <name evidence="6" type="ORF">DVH24_020748</name>
</gene>
<reference evidence="6 7" key="1">
    <citation type="submission" date="2018-10" db="EMBL/GenBank/DDBJ databases">
        <title>A high-quality apple genome assembly.</title>
        <authorList>
            <person name="Hu J."/>
        </authorList>
    </citation>
    <scope>NUCLEOTIDE SEQUENCE [LARGE SCALE GENOMIC DNA]</scope>
    <source>
        <strain evidence="7">cv. HFTH1</strain>
        <tissue evidence="6">Young leaf</tissue>
    </source>
</reference>
<accession>A0A498JA61</accession>
<dbReference type="InterPro" id="IPR001623">
    <property type="entry name" value="DnaJ_domain"/>
</dbReference>
<dbReference type="PROSITE" id="PS51074">
    <property type="entry name" value="DPH_MB"/>
    <property type="match status" value="1"/>
</dbReference>
<dbReference type="CDD" id="cd06257">
    <property type="entry name" value="DnaJ"/>
    <property type="match status" value="1"/>
</dbReference>
<dbReference type="InterPro" id="IPR007872">
    <property type="entry name" value="DPH_MB_dom"/>
</dbReference>
<dbReference type="SUPFAM" id="SSF46565">
    <property type="entry name" value="Chaperone J-domain"/>
    <property type="match status" value="1"/>
</dbReference>
<dbReference type="Gene3D" id="3.10.660.10">
    <property type="entry name" value="DPH Zinc finger"/>
    <property type="match status" value="1"/>
</dbReference>
<comment type="caution">
    <text evidence="6">The sequence shown here is derived from an EMBL/GenBank/DDBJ whole genome shotgun (WGS) entry which is preliminary data.</text>
</comment>
<evidence type="ECO:0000313" key="7">
    <source>
        <dbReference type="Proteomes" id="UP000290289"/>
    </source>
</evidence>
<dbReference type="Pfam" id="PF05207">
    <property type="entry name" value="Zn_ribbon_CSL"/>
    <property type="match status" value="1"/>
</dbReference>
<dbReference type="Gene3D" id="1.10.287.110">
    <property type="entry name" value="DnaJ domain"/>
    <property type="match status" value="1"/>
</dbReference>
<dbReference type="GO" id="GO:0046872">
    <property type="term" value="F:metal ion binding"/>
    <property type="evidence" value="ECO:0007669"/>
    <property type="project" value="UniProtKB-KW"/>
</dbReference>
<evidence type="ECO:0000259" key="5">
    <source>
        <dbReference type="PROSITE" id="PS51074"/>
    </source>
</evidence>
<organism evidence="6 7">
    <name type="scientific">Malus domestica</name>
    <name type="common">Apple</name>
    <name type="synonym">Pyrus malus</name>
    <dbReference type="NCBI Taxonomy" id="3750"/>
    <lineage>
        <taxon>Eukaryota</taxon>
        <taxon>Viridiplantae</taxon>
        <taxon>Streptophyta</taxon>
        <taxon>Embryophyta</taxon>
        <taxon>Tracheophyta</taxon>
        <taxon>Spermatophyta</taxon>
        <taxon>Magnoliopsida</taxon>
        <taxon>eudicotyledons</taxon>
        <taxon>Gunneridae</taxon>
        <taxon>Pentapetalae</taxon>
        <taxon>rosids</taxon>
        <taxon>fabids</taxon>
        <taxon>Rosales</taxon>
        <taxon>Rosaceae</taxon>
        <taxon>Amygdaloideae</taxon>
        <taxon>Maleae</taxon>
        <taxon>Malus</taxon>
    </lineage>
</organism>
<sequence>MEQSTACPKVAASQSDSNPRYSLPTIIDVIAREIGSCSAHEVKIMWWQVATTMALGSHPIQDTHYDILSVKQDASYEVIRASYRSAILDSHPDKLQSTSGSGDRFLKVQKAWEILGHSRSRALYDSAILDSSHDAMVAEDISLEDVMVEDAGEVIQLFYQCRCSDYFFVDSLELEKMGYALLKDGNKISFEAQNALPASLVLPCGSCSLKVRILINSDDFITIIDDHRMGDEVMGSAEKSSQWRSVFDGVKLKTIKSMPEALMAEINTAICNLEYARATVLLGSPSSSSSMAKTESSDQPVFNARMADQAYKAGCAALAAGKLDEALLSLNTSLSKCPPDQTSAPPNPSKRCKFLAACLTDVFANCHTSRKLSASSPAGEEFLTSDFDEEQEVIVSAIRSRAMEKLTRKPSSLTDSFSFVYSSKSEDLFITQKGAEKQEDHEDHEGDEKEEFLSVASCLSCCSSTAATRDVFLSVKTSLSRCSSLGGIEFRDFPRQSIIQQFYHCEGWPFGLCRKAVLLPPLPKSPSESWMWRKGTKFVKMV</sequence>
<proteinExistence type="inferred from homology"/>
<comment type="similarity">
    <text evidence="1">Belongs to the DPH4 family.</text>
</comment>
<dbReference type="SUPFAM" id="SSF144217">
    <property type="entry name" value="CSL zinc finger"/>
    <property type="match status" value="1"/>
</dbReference>
<protein>
    <recommendedName>
        <fullName evidence="8">J domain-containing protein</fullName>
    </recommendedName>
</protein>
<dbReference type="InterPro" id="IPR036869">
    <property type="entry name" value="J_dom_sf"/>
</dbReference>
<dbReference type="Pfam" id="PF00226">
    <property type="entry name" value="DnaJ"/>
    <property type="match status" value="1"/>
</dbReference>
<dbReference type="STRING" id="3750.A0A498JA61"/>
<evidence type="ECO:0000259" key="4">
    <source>
        <dbReference type="PROSITE" id="PS50076"/>
    </source>
</evidence>
<dbReference type="PRINTS" id="PR00625">
    <property type="entry name" value="JDOMAIN"/>
</dbReference>
<dbReference type="Proteomes" id="UP000290289">
    <property type="component" value="Chromosome 8"/>
</dbReference>
<name>A0A498JA61_MALDO</name>
<evidence type="ECO:0000256" key="2">
    <source>
        <dbReference type="ARBA" id="ARBA00022723"/>
    </source>
</evidence>
<dbReference type="PANTHER" id="PTHR36324">
    <property type="entry name" value="OS09G0460100 PROTEIN"/>
    <property type="match status" value="1"/>
</dbReference>
<dbReference type="AlphaFoldDB" id="A0A498JA61"/>
<keyword evidence="3" id="KW-0408">Iron</keyword>
<feature type="domain" description="J" evidence="4">
    <location>
        <begin position="63"/>
        <end position="128"/>
    </location>
</feature>
<feature type="domain" description="DPH-type MB" evidence="5">
    <location>
        <begin position="137"/>
        <end position="216"/>
    </location>
</feature>
<keyword evidence="7" id="KW-1185">Reference proteome</keyword>
<evidence type="ECO:0000256" key="3">
    <source>
        <dbReference type="ARBA" id="ARBA00023004"/>
    </source>
</evidence>
<keyword evidence="2" id="KW-0479">Metal-binding</keyword>
<evidence type="ECO:0008006" key="8">
    <source>
        <dbReference type="Google" id="ProtNLM"/>
    </source>
</evidence>
<dbReference type="InterPro" id="IPR036671">
    <property type="entry name" value="DPH_MB_sf"/>
</dbReference>
<evidence type="ECO:0000256" key="1">
    <source>
        <dbReference type="ARBA" id="ARBA00006169"/>
    </source>
</evidence>
<evidence type="ECO:0000313" key="6">
    <source>
        <dbReference type="EMBL" id="RXH91725.1"/>
    </source>
</evidence>
<dbReference type="FunFam" id="3.10.660.10:FF:000003">
    <property type="entry name" value="DNAJ heat shock N-terminal domain-containing protein-like"/>
    <property type="match status" value="1"/>
</dbReference>
<dbReference type="PROSITE" id="PS50076">
    <property type="entry name" value="DNAJ_2"/>
    <property type="match status" value="1"/>
</dbReference>
<dbReference type="EMBL" id="RDQH01000334">
    <property type="protein sequence ID" value="RXH91725.1"/>
    <property type="molecule type" value="Genomic_DNA"/>
</dbReference>